<dbReference type="InterPro" id="IPR006016">
    <property type="entry name" value="UspA"/>
</dbReference>
<evidence type="ECO:0000256" key="1">
    <source>
        <dbReference type="ARBA" id="ARBA00008791"/>
    </source>
</evidence>
<dbReference type="EMBL" id="JBHSDJ010000003">
    <property type="protein sequence ID" value="MFC4245844.1"/>
    <property type="molecule type" value="Genomic_DNA"/>
</dbReference>
<sequence length="148" mass="15878">MHFLVATDGSPESDQALRHAIDVADAAGADLTVLHVVTPRVYSEGVEPIRSLSDADRRLILENVENAEERGESILEDATEVASESGLDVETELLYGEPVESIVDYADPDVHDGLFVGHRGLSERAESLLGSVANGLVRHAPIPVTVVR</sequence>
<reference evidence="3 4" key="1">
    <citation type="journal article" date="2014" name="Int. J. Syst. Evol. Microbiol.">
        <title>Complete genome sequence of Corynebacterium casei LMG S-19264T (=DSM 44701T), isolated from a smear-ripened cheese.</title>
        <authorList>
            <consortium name="US DOE Joint Genome Institute (JGI-PGF)"/>
            <person name="Walter F."/>
            <person name="Albersmeier A."/>
            <person name="Kalinowski J."/>
            <person name="Ruckert C."/>
        </authorList>
    </citation>
    <scope>NUCLEOTIDE SEQUENCE [LARGE SCALE GENOMIC DNA]</scope>
    <source>
        <strain evidence="3 4">IBRC-M 10912</strain>
    </source>
</reference>
<evidence type="ECO:0000313" key="4">
    <source>
        <dbReference type="Proteomes" id="UP001595821"/>
    </source>
</evidence>
<accession>A0ABD5NW41</accession>
<organism evidence="3 4">
    <name type="scientific">Natribaculum luteum</name>
    <dbReference type="NCBI Taxonomy" id="1586232"/>
    <lineage>
        <taxon>Archaea</taxon>
        <taxon>Methanobacteriati</taxon>
        <taxon>Methanobacteriota</taxon>
        <taxon>Stenosarchaea group</taxon>
        <taxon>Halobacteria</taxon>
        <taxon>Halobacteriales</taxon>
        <taxon>Natrialbaceae</taxon>
        <taxon>Natribaculum</taxon>
    </lineage>
</organism>
<dbReference type="Gene3D" id="3.40.50.620">
    <property type="entry name" value="HUPs"/>
    <property type="match status" value="1"/>
</dbReference>
<dbReference type="AlphaFoldDB" id="A0ABD5NW41"/>
<dbReference type="PANTHER" id="PTHR46268:SF6">
    <property type="entry name" value="UNIVERSAL STRESS PROTEIN UP12"/>
    <property type="match status" value="1"/>
</dbReference>
<proteinExistence type="inferred from homology"/>
<dbReference type="RefSeq" id="WP_246968612.1">
    <property type="nucleotide sequence ID" value="NZ_CP095397.1"/>
</dbReference>
<evidence type="ECO:0000313" key="3">
    <source>
        <dbReference type="EMBL" id="MFC4245844.1"/>
    </source>
</evidence>
<feature type="domain" description="UspA" evidence="2">
    <location>
        <begin position="2"/>
        <end position="148"/>
    </location>
</feature>
<protein>
    <submittedName>
        <fullName evidence="3">Universal stress protein</fullName>
    </submittedName>
</protein>
<dbReference type="CDD" id="cd00293">
    <property type="entry name" value="USP-like"/>
    <property type="match status" value="1"/>
</dbReference>
<gene>
    <name evidence="3" type="ORF">ACFOZ7_02295</name>
</gene>
<comment type="similarity">
    <text evidence="1">Belongs to the universal stress protein A family.</text>
</comment>
<dbReference type="GeneID" id="71855201"/>
<dbReference type="Pfam" id="PF00582">
    <property type="entry name" value="Usp"/>
    <property type="match status" value="1"/>
</dbReference>
<dbReference type="SUPFAM" id="SSF52402">
    <property type="entry name" value="Adenine nucleotide alpha hydrolases-like"/>
    <property type="match status" value="1"/>
</dbReference>
<comment type="caution">
    <text evidence="3">The sequence shown here is derived from an EMBL/GenBank/DDBJ whole genome shotgun (WGS) entry which is preliminary data.</text>
</comment>
<dbReference type="InterPro" id="IPR014729">
    <property type="entry name" value="Rossmann-like_a/b/a_fold"/>
</dbReference>
<dbReference type="Proteomes" id="UP001595821">
    <property type="component" value="Unassembled WGS sequence"/>
</dbReference>
<name>A0ABD5NW41_9EURY</name>
<dbReference type="PANTHER" id="PTHR46268">
    <property type="entry name" value="STRESS RESPONSE PROTEIN NHAX"/>
    <property type="match status" value="1"/>
</dbReference>
<evidence type="ECO:0000259" key="2">
    <source>
        <dbReference type="Pfam" id="PF00582"/>
    </source>
</evidence>